<keyword evidence="4" id="KW-0805">Transcription regulation</keyword>
<dbReference type="InterPro" id="IPR011322">
    <property type="entry name" value="N-reg_PII-like_a/b"/>
</dbReference>
<comment type="subunit">
    <text evidence="1">Homotrimer.</text>
</comment>
<dbReference type="PROSITE" id="PS00638">
    <property type="entry name" value="PII_GLNB_CTER"/>
    <property type="match status" value="1"/>
</dbReference>
<dbReference type="GO" id="GO:0006808">
    <property type="term" value="P:regulation of nitrogen utilization"/>
    <property type="evidence" value="ECO:0007669"/>
    <property type="project" value="InterPro"/>
</dbReference>
<organism evidence="6">
    <name type="scientific">marine metagenome</name>
    <dbReference type="NCBI Taxonomy" id="408172"/>
    <lineage>
        <taxon>unclassified sequences</taxon>
        <taxon>metagenomes</taxon>
        <taxon>ecological metagenomes</taxon>
    </lineage>
</organism>
<evidence type="ECO:0008006" key="7">
    <source>
        <dbReference type="Google" id="ProtNLM"/>
    </source>
</evidence>
<dbReference type="GO" id="GO:0030234">
    <property type="term" value="F:enzyme regulator activity"/>
    <property type="evidence" value="ECO:0007669"/>
    <property type="project" value="InterPro"/>
</dbReference>
<dbReference type="GO" id="GO:0005524">
    <property type="term" value="F:ATP binding"/>
    <property type="evidence" value="ECO:0007669"/>
    <property type="project" value="TreeGrafter"/>
</dbReference>
<dbReference type="InterPro" id="IPR002187">
    <property type="entry name" value="N-reg_PII"/>
</dbReference>
<proteinExistence type="predicted"/>
<evidence type="ECO:0000256" key="5">
    <source>
        <dbReference type="ARBA" id="ARBA00023163"/>
    </source>
</evidence>
<dbReference type="PANTHER" id="PTHR30115">
    <property type="entry name" value="NITROGEN REGULATORY PROTEIN P-II"/>
    <property type="match status" value="1"/>
</dbReference>
<dbReference type="PRINTS" id="PR00340">
    <property type="entry name" value="PIIGLNB"/>
</dbReference>
<dbReference type="PANTHER" id="PTHR30115:SF11">
    <property type="entry name" value="NITROGEN REGULATORY PROTEIN P-II HOMOLOG"/>
    <property type="match status" value="1"/>
</dbReference>
<evidence type="ECO:0000256" key="1">
    <source>
        <dbReference type="ARBA" id="ARBA00011233"/>
    </source>
</evidence>
<gene>
    <name evidence="6" type="ORF">METZ01_LOCUS49406</name>
</gene>
<dbReference type="Pfam" id="PF00543">
    <property type="entry name" value="P-II"/>
    <property type="match status" value="1"/>
</dbReference>
<reference evidence="6" key="1">
    <citation type="submission" date="2018-05" db="EMBL/GenBank/DDBJ databases">
        <authorList>
            <person name="Lanie J.A."/>
            <person name="Ng W.-L."/>
            <person name="Kazmierczak K.M."/>
            <person name="Andrzejewski T.M."/>
            <person name="Davidsen T.M."/>
            <person name="Wayne K.J."/>
            <person name="Tettelin H."/>
            <person name="Glass J.I."/>
            <person name="Rusch D."/>
            <person name="Podicherti R."/>
            <person name="Tsui H.-C.T."/>
            <person name="Winkler M.E."/>
        </authorList>
    </citation>
    <scope>NUCLEOTIDE SEQUENCE</scope>
</reference>
<evidence type="ECO:0000256" key="2">
    <source>
        <dbReference type="ARBA" id="ARBA00022553"/>
    </source>
</evidence>
<evidence type="ECO:0000256" key="3">
    <source>
        <dbReference type="ARBA" id="ARBA00022741"/>
    </source>
</evidence>
<evidence type="ECO:0000313" key="6">
    <source>
        <dbReference type="EMBL" id="SUZ96552.1"/>
    </source>
</evidence>
<protein>
    <recommendedName>
        <fullName evidence="7">Nitrogen regulatory protein P-II</fullName>
    </recommendedName>
</protein>
<sequence length="164" mass="18632">MSKQDQRIQLVASTEFRNEVNKWRRGQTDLPSHSESIRRLVKIALRLEKGETMKMITAIIRPHKYNDVRDALIGIGIEGLSATEIKGFGRQRGQTEIYRGSEYKTTEIPKIKINLVVAAARLEQVIEIIKRTSETGKVGDGKIFISDIDRAIRIRTGETQEEAL</sequence>
<dbReference type="PROSITE" id="PS51343">
    <property type="entry name" value="PII_GLNB_DOM"/>
    <property type="match status" value="1"/>
</dbReference>
<dbReference type="PROSITE" id="PS00496">
    <property type="entry name" value="PII_GLNB_UMP"/>
    <property type="match status" value="1"/>
</dbReference>
<dbReference type="SMART" id="SM00938">
    <property type="entry name" value="P-II"/>
    <property type="match status" value="1"/>
</dbReference>
<name>A0A381RXI3_9ZZZZ</name>
<keyword evidence="3" id="KW-0547">Nucleotide-binding</keyword>
<dbReference type="Gene3D" id="3.30.70.120">
    <property type="match status" value="1"/>
</dbReference>
<dbReference type="SUPFAM" id="SSF54913">
    <property type="entry name" value="GlnB-like"/>
    <property type="match status" value="1"/>
</dbReference>
<dbReference type="InterPro" id="IPR015867">
    <property type="entry name" value="N-reg_PII/ATP_PRibTrfase_C"/>
</dbReference>
<dbReference type="AlphaFoldDB" id="A0A381RXI3"/>
<keyword evidence="5" id="KW-0804">Transcription</keyword>
<keyword evidence="2" id="KW-0597">Phosphoprotein</keyword>
<dbReference type="GO" id="GO:0005829">
    <property type="term" value="C:cytosol"/>
    <property type="evidence" value="ECO:0007669"/>
    <property type="project" value="TreeGrafter"/>
</dbReference>
<evidence type="ECO:0000256" key="4">
    <source>
        <dbReference type="ARBA" id="ARBA00023015"/>
    </source>
</evidence>
<accession>A0A381RXI3</accession>
<dbReference type="InterPro" id="IPR002332">
    <property type="entry name" value="N-reg_PII_urydylation_site"/>
</dbReference>
<dbReference type="InterPro" id="IPR017918">
    <property type="entry name" value="N-reg_PII_CS"/>
</dbReference>
<dbReference type="EMBL" id="UINC01002426">
    <property type="protein sequence ID" value="SUZ96552.1"/>
    <property type="molecule type" value="Genomic_DNA"/>
</dbReference>